<keyword evidence="1" id="KW-0051">Antiviral defense</keyword>
<name>A0A0H3N7E2_CLODC</name>
<reference evidence="3 4" key="1">
    <citation type="journal article" date="2009" name="Genome Biol.">
        <title>Comparative genome and phenotypic analysis of Clostridium difficile 027 strains provides insight into the evolution of a hypervirulent bacterium.</title>
        <authorList>
            <person name="Stabler R.A."/>
            <person name="He M."/>
            <person name="Dawson L."/>
            <person name="Martin M."/>
            <person name="Valiente E."/>
            <person name="Corton C."/>
            <person name="Lawley T.D."/>
            <person name="Sebaihia M."/>
            <person name="Quail M.A."/>
            <person name="Rose G."/>
            <person name="Gerding D.N."/>
            <person name="Gibert M."/>
            <person name="Popoff M.R."/>
            <person name="Parkhill J."/>
            <person name="Dougan G."/>
            <person name="Wren B.W."/>
        </authorList>
    </citation>
    <scope>NUCLEOTIDE SEQUENCE [LARGE SCALE GENOMIC DNA]</scope>
    <source>
        <strain evidence="3 4">CD196</strain>
    </source>
</reference>
<evidence type="ECO:0000313" key="4">
    <source>
        <dbReference type="Proteomes" id="UP000002068"/>
    </source>
</evidence>
<evidence type="ECO:0000256" key="1">
    <source>
        <dbReference type="ARBA" id="ARBA00023118"/>
    </source>
</evidence>
<evidence type="ECO:0000256" key="2">
    <source>
        <dbReference type="ARBA" id="ARBA00025626"/>
    </source>
</evidence>
<dbReference type="EMBL" id="FN538970">
    <property type="protein sequence ID" value="CBA65920.1"/>
    <property type="molecule type" value="Genomic_DNA"/>
</dbReference>
<dbReference type="KEGG" id="cdc:CD196_2948"/>
<dbReference type="Proteomes" id="UP000002068">
    <property type="component" value="Chromosome"/>
</dbReference>
<dbReference type="HOGENOM" id="CLU_069084_0_0_9"/>
<gene>
    <name evidence="3" type="ordered locus">CD196_2948</name>
</gene>
<dbReference type="Pfam" id="PF01905">
    <property type="entry name" value="DevR"/>
    <property type="match status" value="1"/>
</dbReference>
<proteinExistence type="predicted"/>
<dbReference type="RefSeq" id="WP_009891530.1">
    <property type="nucleotide sequence ID" value="NC_013315.1"/>
</dbReference>
<dbReference type="AlphaFoldDB" id="A0A0H3N7E2"/>
<sequence length="356" mass="41730">MENKNSNRMLNIGYAIEVLCGRLNGSSSEVEKKNNSYKNSTYTKKIGSRSRISSQCQKYNQKLFMEQVCGYEQNVKTKDGKQVKLVPNPFKYATDDIFGFMMAEKLSIEEDVYKELSDEEKEIYKKNKKKYEVNITKKRKSRWQMNSLINVSNRKVEWEWNVCGTTGDSMPYQVEVYSGVHTNIANLNIGKIGEYDISDIASEHRDYTTLEAKSIGVEKLDKEEKFKRIEALLKSLEYLSVEGNKTNHLTDTKPKFVILGEYSWGNNVFQGIIKENGLDVEMLKESIEQNEEFRKSDIWIGINKFYDDTFNEIEVNNEKEQIKKYLEEEFEEYDFMKISNVHQAFESYLKYLKETL</sequence>
<accession>A0A0H3N7E2</accession>
<dbReference type="InterPro" id="IPR010154">
    <property type="entry name" value="CRISPR-assoc_Cas7/Cst2/DevR"/>
</dbReference>
<comment type="function">
    <text evidence="2">CRISPR (clustered regularly interspaced short palindromic repeat) is an adaptive immune system that provides protection against mobile genetic elements (viruses, transposable elements and conjugative plasmids). CRISPR clusters contain spacers, sequences complementary to antecedent mobile elements, and target invading nucleic acids. CRISPR clusters are transcribed and processed into CRISPR RNA (crRNA).</text>
</comment>
<protein>
    <submittedName>
        <fullName evidence="3">Crispr-associated autoregulator, devr family</fullName>
    </submittedName>
</protein>
<organism evidence="3 4">
    <name type="scientific">Clostridioides difficile (strain CD196)</name>
    <name type="common">Peptoclostridium difficile</name>
    <dbReference type="NCBI Taxonomy" id="645462"/>
    <lineage>
        <taxon>Bacteria</taxon>
        <taxon>Bacillati</taxon>
        <taxon>Bacillota</taxon>
        <taxon>Clostridia</taxon>
        <taxon>Peptostreptococcales</taxon>
        <taxon>Peptostreptococcaceae</taxon>
        <taxon>Clostridioides</taxon>
    </lineage>
</organism>
<dbReference type="GO" id="GO:0051607">
    <property type="term" value="P:defense response to virus"/>
    <property type="evidence" value="ECO:0007669"/>
    <property type="project" value="UniProtKB-KW"/>
</dbReference>
<evidence type="ECO:0000313" key="3">
    <source>
        <dbReference type="EMBL" id="CBA65920.1"/>
    </source>
</evidence>